<dbReference type="SUPFAM" id="SSF48113">
    <property type="entry name" value="Heme-dependent peroxidases"/>
    <property type="match status" value="1"/>
</dbReference>
<dbReference type="Gene3D" id="1.10.420.10">
    <property type="entry name" value="Peroxidase, domain 2"/>
    <property type="match status" value="1"/>
</dbReference>
<evidence type="ECO:0000256" key="11">
    <source>
        <dbReference type="ARBA" id="ARBA00023002"/>
    </source>
</evidence>
<dbReference type="OMA" id="YSAAPIM"/>
<gene>
    <name evidence="23" type="ORF">KP509_18G014500</name>
    <name evidence="24" type="ORF">KP509_18G014600</name>
</gene>
<evidence type="ECO:0000256" key="2">
    <source>
        <dbReference type="ARBA" id="ARBA00002322"/>
    </source>
</evidence>
<feature type="binding site" evidence="17">
    <location>
        <position position="75"/>
    </location>
    <ligand>
        <name>Ca(2+)</name>
        <dbReference type="ChEBI" id="CHEBI:29108"/>
        <label>1</label>
    </ligand>
</feature>
<feature type="signal peptide" evidence="21">
    <location>
        <begin position="1"/>
        <end position="32"/>
    </location>
</feature>
<evidence type="ECO:0000256" key="17">
    <source>
        <dbReference type="PIRSR" id="PIRSR600823-3"/>
    </source>
</evidence>
<protein>
    <recommendedName>
        <fullName evidence="4">peroxidase</fullName>
        <ecNumber evidence="4">1.11.1.7</ecNumber>
    </recommendedName>
</protein>
<evidence type="ECO:0000256" key="12">
    <source>
        <dbReference type="ARBA" id="ARBA00023004"/>
    </source>
</evidence>
<dbReference type="GO" id="GO:0006979">
    <property type="term" value="P:response to oxidative stress"/>
    <property type="evidence" value="ECO:0007669"/>
    <property type="project" value="InterPro"/>
</dbReference>
<feature type="site" description="Transition state stabilizer" evidence="18">
    <location>
        <position position="70"/>
    </location>
</feature>
<feature type="binding site" evidence="17">
    <location>
        <position position="255"/>
    </location>
    <ligand>
        <name>Ca(2+)</name>
        <dbReference type="ChEBI" id="CHEBI:29108"/>
        <label>2</label>
    </ligand>
</feature>
<evidence type="ECO:0000256" key="21">
    <source>
        <dbReference type="SAM" id="SignalP"/>
    </source>
</evidence>
<comment type="caution">
    <text evidence="24">The sequence shown here is derived from an EMBL/GenBank/DDBJ whole genome shotgun (WGS) entry which is preliminary data.</text>
</comment>
<dbReference type="InterPro" id="IPR019794">
    <property type="entry name" value="Peroxidases_AS"/>
</dbReference>
<evidence type="ECO:0000256" key="5">
    <source>
        <dbReference type="ARBA" id="ARBA00022525"/>
    </source>
</evidence>
<feature type="chain" id="PRO_5036435717" description="peroxidase" evidence="21">
    <location>
        <begin position="33"/>
        <end position="555"/>
    </location>
</feature>
<evidence type="ECO:0000256" key="1">
    <source>
        <dbReference type="ARBA" id="ARBA00000189"/>
    </source>
</evidence>
<dbReference type="OrthoDB" id="2113341at2759"/>
<feature type="region of interest" description="Disordered" evidence="20">
    <location>
        <begin position="328"/>
        <end position="445"/>
    </location>
</feature>
<feature type="binding site" evidence="17">
    <location>
        <position position="82"/>
    </location>
    <ligand>
        <name>Ca(2+)</name>
        <dbReference type="ChEBI" id="CHEBI:29108"/>
        <label>1</label>
    </ligand>
</feature>
<feature type="disulfide bond" evidence="19">
    <location>
        <begin position="43"/>
        <end position="122"/>
    </location>
</feature>
<feature type="binding site" evidence="17">
    <location>
        <position position="96"/>
    </location>
    <ligand>
        <name>Ca(2+)</name>
        <dbReference type="ChEBI" id="CHEBI:29108"/>
        <label>1</label>
    </ligand>
</feature>
<dbReference type="PROSITE" id="PS00435">
    <property type="entry name" value="PEROXIDASE_1"/>
    <property type="match status" value="1"/>
</dbReference>
<evidence type="ECO:0000256" key="15">
    <source>
        <dbReference type="PIRSR" id="PIRSR600823-1"/>
    </source>
</evidence>
<keyword evidence="7" id="KW-0349">Heme</keyword>
<dbReference type="AlphaFoldDB" id="A0A8T2SPW3"/>
<feature type="disulfide bond" evidence="19">
    <location>
        <begin position="206"/>
        <end position="238"/>
    </location>
</feature>
<dbReference type="EC" id="1.11.1.7" evidence="4"/>
<evidence type="ECO:0000256" key="18">
    <source>
        <dbReference type="PIRSR" id="PIRSR600823-4"/>
    </source>
</evidence>
<evidence type="ECO:0000313" key="24">
    <source>
        <dbReference type="EMBL" id="KAH7365217.1"/>
    </source>
</evidence>
<dbReference type="PRINTS" id="PR00458">
    <property type="entry name" value="PEROXIDASE"/>
</dbReference>
<evidence type="ECO:0000313" key="23">
    <source>
        <dbReference type="EMBL" id="KAH7365216.1"/>
    </source>
</evidence>
<feature type="disulfide bond" evidence="19">
    <location>
        <begin position="128"/>
        <end position="328"/>
    </location>
</feature>
<reference evidence="24" key="1">
    <citation type="submission" date="2021-08" db="EMBL/GenBank/DDBJ databases">
        <title>WGS assembly of Ceratopteris richardii.</title>
        <authorList>
            <person name="Marchant D.B."/>
            <person name="Chen G."/>
            <person name="Jenkins J."/>
            <person name="Shu S."/>
            <person name="Leebens-Mack J."/>
            <person name="Grimwood J."/>
            <person name="Schmutz J."/>
            <person name="Soltis P."/>
            <person name="Soltis D."/>
            <person name="Chen Z.-H."/>
        </authorList>
    </citation>
    <scope>NUCLEOTIDE SEQUENCE</scope>
    <source>
        <strain evidence="24">Whitten #5841</strain>
        <tissue evidence="24">Leaf</tissue>
    </source>
</reference>
<name>A0A8T2SPW3_CERRI</name>
<dbReference type="GO" id="GO:0046872">
    <property type="term" value="F:metal ion binding"/>
    <property type="evidence" value="ECO:0007669"/>
    <property type="project" value="UniProtKB-KW"/>
</dbReference>
<evidence type="ECO:0000256" key="9">
    <source>
        <dbReference type="ARBA" id="ARBA00022729"/>
    </source>
</evidence>
<dbReference type="GO" id="GO:0140825">
    <property type="term" value="F:lactoperoxidase activity"/>
    <property type="evidence" value="ECO:0007669"/>
    <property type="project" value="UniProtKB-EC"/>
</dbReference>
<evidence type="ECO:0000256" key="6">
    <source>
        <dbReference type="ARBA" id="ARBA00022559"/>
    </source>
</evidence>
<feature type="binding site" evidence="17">
    <location>
        <position position="260"/>
    </location>
    <ligand>
        <name>Ca(2+)</name>
        <dbReference type="ChEBI" id="CHEBI:29108"/>
        <label>2</label>
    </ligand>
</feature>
<feature type="domain" description="Plant heme peroxidase family profile" evidence="22">
    <location>
        <begin position="33"/>
        <end position="332"/>
    </location>
</feature>
<feature type="disulfide bond" evidence="19">
    <location>
        <begin position="76"/>
        <end position="81"/>
    </location>
</feature>
<keyword evidence="10 17" id="KW-0106">Calcium</keyword>
<evidence type="ECO:0000256" key="14">
    <source>
        <dbReference type="ARBA" id="ARBA00023324"/>
    </source>
</evidence>
<dbReference type="EMBL" id="CM035423">
    <property type="protein sequence ID" value="KAH7365216.1"/>
    <property type="molecule type" value="Genomic_DNA"/>
</dbReference>
<dbReference type="InterPro" id="IPR002016">
    <property type="entry name" value="Haem_peroxidase"/>
</dbReference>
<dbReference type="CDD" id="cd00693">
    <property type="entry name" value="secretory_peroxidase"/>
    <property type="match status" value="1"/>
</dbReference>
<evidence type="ECO:0000256" key="7">
    <source>
        <dbReference type="ARBA" id="ARBA00022617"/>
    </source>
</evidence>
<dbReference type="InterPro" id="IPR033905">
    <property type="entry name" value="Secretory_peroxidase"/>
</dbReference>
<comment type="cofactor">
    <cofactor evidence="17">
        <name>Ca(2+)</name>
        <dbReference type="ChEBI" id="CHEBI:29108"/>
    </cofactor>
    <text evidence="17">Binds 2 calcium ions per subunit.</text>
</comment>
<organism evidence="24 25">
    <name type="scientific">Ceratopteris richardii</name>
    <name type="common">Triangle waterfern</name>
    <dbReference type="NCBI Taxonomy" id="49495"/>
    <lineage>
        <taxon>Eukaryota</taxon>
        <taxon>Viridiplantae</taxon>
        <taxon>Streptophyta</taxon>
        <taxon>Embryophyta</taxon>
        <taxon>Tracheophyta</taxon>
        <taxon>Polypodiopsida</taxon>
        <taxon>Polypodiidae</taxon>
        <taxon>Polypodiales</taxon>
        <taxon>Pteridineae</taxon>
        <taxon>Pteridaceae</taxon>
        <taxon>Parkerioideae</taxon>
        <taxon>Ceratopteris</taxon>
    </lineage>
</organism>
<keyword evidence="14" id="KW-0376">Hydrogen peroxide</keyword>
<feature type="binding site" evidence="17">
    <location>
        <position position="78"/>
    </location>
    <ligand>
        <name>Ca(2+)</name>
        <dbReference type="ChEBI" id="CHEBI:29108"/>
        <label>1</label>
    </ligand>
</feature>
<feature type="binding site" description="axial binding residue" evidence="17">
    <location>
        <position position="199"/>
    </location>
    <ligand>
        <name>heme b</name>
        <dbReference type="ChEBI" id="CHEBI:60344"/>
    </ligand>
    <ligandPart>
        <name>Fe</name>
        <dbReference type="ChEBI" id="CHEBI:18248"/>
    </ligandPart>
</feature>
<feature type="binding site" evidence="17">
    <location>
        <position position="252"/>
    </location>
    <ligand>
        <name>Ca(2+)</name>
        <dbReference type="ChEBI" id="CHEBI:29108"/>
        <label>2</label>
    </ligand>
</feature>
<dbReference type="GO" id="GO:0042744">
    <property type="term" value="P:hydrogen peroxide catabolic process"/>
    <property type="evidence" value="ECO:0007669"/>
    <property type="project" value="UniProtKB-KW"/>
</dbReference>
<accession>A0A8T2SPW3</accession>
<feature type="active site" description="Proton acceptor" evidence="15">
    <location>
        <position position="74"/>
    </location>
</feature>
<sequence>MSIRLPPPSPSRLRLLVFITLVFQVAVHGAAAATTVGFYSSSCPNAEAIVKGKMQEHFNADPSIGAGILRMFFHDCFVRGCDASVLLDSTPKNKAEKDNGANRSLRGFNVINDIKAALEAACPRTVSCADLLAFAARDYVSLTGGPSYAVGGGRLDSLRSVITDADILPSPFSAVDEARQAFESQGFSIDEMVALLGAHTVGFGSCGFVAPRLYNFENTGQADPSMSQVLISRLSATCPKNSRASTPPIALDQGTSTVFDSSFYTQLTQGNGVLQLDQELDGDGRTAPLVSQFTNQDSFFSAFVGSITKLGELNIKQSPSQGEVRLHCNMVNPPSLPPLTPPPVPSPPPPPPSPQVPVPAAPQPTPSPPDAQSPPPPASSSPPSAPQPPMLPEPSVPYPHRTWEPQPEPEPWPSTFQQDSDEETPSTSSRPSSFDTHFHDRQGYRLRHTRRHREPFQIIEVEENPRYVRRSTEKRYVQRWQGGRSREIVRRPVYKYRWRPEREPYQSRSHKAVRIYRWKPSRPSSKRSCRKSTGIAYPGKRGRTHFFYKQRAVGI</sequence>
<dbReference type="PANTHER" id="PTHR31517">
    <property type="match status" value="1"/>
</dbReference>
<evidence type="ECO:0000313" key="25">
    <source>
        <dbReference type="Proteomes" id="UP000825935"/>
    </source>
</evidence>
<evidence type="ECO:0000259" key="22">
    <source>
        <dbReference type="PROSITE" id="PS50873"/>
    </source>
</evidence>
<dbReference type="InterPro" id="IPR000823">
    <property type="entry name" value="Peroxidase_pln"/>
</dbReference>
<evidence type="ECO:0000256" key="20">
    <source>
        <dbReference type="SAM" id="MobiDB-lite"/>
    </source>
</evidence>
<dbReference type="PROSITE" id="PS50873">
    <property type="entry name" value="PEROXIDASE_4"/>
    <property type="match status" value="1"/>
</dbReference>
<dbReference type="GO" id="GO:0020037">
    <property type="term" value="F:heme binding"/>
    <property type="evidence" value="ECO:0007669"/>
    <property type="project" value="InterPro"/>
</dbReference>
<dbReference type="FunFam" id="1.10.520.10:FF:000008">
    <property type="entry name" value="Peroxidase"/>
    <property type="match status" value="1"/>
</dbReference>
<proteinExistence type="inferred from homology"/>
<feature type="binding site" evidence="17">
    <location>
        <position position="84"/>
    </location>
    <ligand>
        <name>Ca(2+)</name>
        <dbReference type="ChEBI" id="CHEBI:29108"/>
        <label>1</label>
    </ligand>
</feature>
<dbReference type="Gene3D" id="1.10.520.10">
    <property type="match status" value="1"/>
</dbReference>
<dbReference type="Pfam" id="PF00141">
    <property type="entry name" value="peroxidase"/>
    <property type="match status" value="1"/>
</dbReference>
<dbReference type="Proteomes" id="UP000825935">
    <property type="component" value="Chromosome 18"/>
</dbReference>
<dbReference type="FunFam" id="1.10.420.10:FF:000007">
    <property type="entry name" value="Peroxidase"/>
    <property type="match status" value="1"/>
</dbReference>
<keyword evidence="9 21" id="KW-0732">Signal</keyword>
<evidence type="ECO:0000256" key="16">
    <source>
        <dbReference type="PIRSR" id="PIRSR600823-2"/>
    </source>
</evidence>
<evidence type="ECO:0000256" key="8">
    <source>
        <dbReference type="ARBA" id="ARBA00022723"/>
    </source>
</evidence>
<comment type="similarity">
    <text evidence="3">Belongs to the peroxidase family. Ascorbate peroxidase subfamily.</text>
</comment>
<dbReference type="EMBL" id="CM035423">
    <property type="protein sequence ID" value="KAH7365217.1"/>
    <property type="molecule type" value="Genomic_DNA"/>
</dbReference>
<dbReference type="PRINTS" id="PR00461">
    <property type="entry name" value="PLPEROXIDASE"/>
</dbReference>
<evidence type="ECO:0000256" key="4">
    <source>
        <dbReference type="ARBA" id="ARBA00012313"/>
    </source>
</evidence>
<feature type="binding site" evidence="16">
    <location>
        <position position="169"/>
    </location>
    <ligand>
        <name>substrate</name>
    </ligand>
</feature>
<feature type="binding site" evidence="17">
    <location>
        <position position="80"/>
    </location>
    <ligand>
        <name>Ca(2+)</name>
        <dbReference type="ChEBI" id="CHEBI:29108"/>
        <label>1</label>
    </ligand>
</feature>
<comment type="catalytic activity">
    <reaction evidence="1">
        <text>2 a phenolic donor + H2O2 = 2 a phenolic radical donor + 2 H2O</text>
        <dbReference type="Rhea" id="RHEA:56136"/>
        <dbReference type="ChEBI" id="CHEBI:15377"/>
        <dbReference type="ChEBI" id="CHEBI:16240"/>
        <dbReference type="ChEBI" id="CHEBI:139520"/>
        <dbReference type="ChEBI" id="CHEBI:139521"/>
        <dbReference type="EC" id="1.11.1.7"/>
    </reaction>
</comment>
<keyword evidence="11" id="KW-0560">Oxidoreductase</keyword>
<dbReference type="InterPro" id="IPR019793">
    <property type="entry name" value="Peroxidases_heam-ligand_BS"/>
</dbReference>
<dbReference type="PANTHER" id="PTHR31517:SF59">
    <property type="entry name" value="PEROXIDASE"/>
    <property type="match status" value="1"/>
</dbReference>
<comment type="cofactor">
    <cofactor evidence="17">
        <name>heme b</name>
        <dbReference type="ChEBI" id="CHEBI:60344"/>
    </cofactor>
    <text evidence="17">Binds 1 heme b (iron(II)-protoporphyrin IX) group per subunit.</text>
</comment>
<evidence type="ECO:0000256" key="19">
    <source>
        <dbReference type="PIRSR" id="PIRSR600823-5"/>
    </source>
</evidence>
<evidence type="ECO:0000256" key="13">
    <source>
        <dbReference type="ARBA" id="ARBA00023157"/>
    </source>
</evidence>
<feature type="compositionally biased region" description="Pro residues" evidence="20">
    <location>
        <begin position="334"/>
        <end position="397"/>
    </location>
</feature>
<dbReference type="PROSITE" id="PS00436">
    <property type="entry name" value="PEROXIDASE_2"/>
    <property type="match status" value="1"/>
</dbReference>
<comment type="function">
    <text evidence="2">Removal of H(2)O(2), oxidation of toxic reductants, biosynthesis and degradation of lignin, suberization, auxin catabolism, response to environmental stresses such as wounding, pathogen attack and oxidative stress. These functions might be dependent on each isozyme/isoform in each plant tissue.</text>
</comment>
<keyword evidence="12 17" id="KW-0408">Iron</keyword>
<evidence type="ECO:0000256" key="3">
    <source>
        <dbReference type="ARBA" id="ARBA00006873"/>
    </source>
</evidence>
<keyword evidence="6" id="KW-0575">Peroxidase</keyword>
<keyword evidence="13 19" id="KW-1015">Disulfide bond</keyword>
<keyword evidence="8 17" id="KW-0479">Metal-binding</keyword>
<evidence type="ECO:0000256" key="10">
    <source>
        <dbReference type="ARBA" id="ARBA00022837"/>
    </source>
</evidence>
<feature type="binding site" evidence="17">
    <location>
        <position position="200"/>
    </location>
    <ligand>
        <name>Ca(2+)</name>
        <dbReference type="ChEBI" id="CHEBI:29108"/>
        <label>2</label>
    </ligand>
</feature>
<dbReference type="InterPro" id="IPR010255">
    <property type="entry name" value="Haem_peroxidase_sf"/>
</dbReference>
<keyword evidence="5" id="KW-0964">Secreted</keyword>
<keyword evidence="25" id="KW-1185">Reference proteome</keyword>